<dbReference type="EMBL" id="FNAP01000004">
    <property type="protein sequence ID" value="SDE19834.1"/>
    <property type="molecule type" value="Genomic_DNA"/>
</dbReference>
<evidence type="ECO:0000313" key="1">
    <source>
        <dbReference type="EMBL" id="SDE19834.1"/>
    </source>
</evidence>
<dbReference type="Proteomes" id="UP000199412">
    <property type="component" value="Unassembled WGS sequence"/>
</dbReference>
<sequence>MTIAIIDCGSGTLRSAAKAVERTALDGHRAPEVMGCFRYLTDSFPFSDNFP</sequence>
<protein>
    <submittedName>
        <fullName evidence="1">Uncharacterized protein</fullName>
    </submittedName>
</protein>
<dbReference type="RefSeq" id="WP_176793465.1">
    <property type="nucleotide sequence ID" value="NZ_FNAP01000004.1"/>
</dbReference>
<evidence type="ECO:0000313" key="2">
    <source>
        <dbReference type="Proteomes" id="UP000199412"/>
    </source>
</evidence>
<organism evidence="1 2">
    <name type="scientific">Rhodospira trueperi</name>
    <dbReference type="NCBI Taxonomy" id="69960"/>
    <lineage>
        <taxon>Bacteria</taxon>
        <taxon>Pseudomonadati</taxon>
        <taxon>Pseudomonadota</taxon>
        <taxon>Alphaproteobacteria</taxon>
        <taxon>Rhodospirillales</taxon>
        <taxon>Rhodospirillaceae</taxon>
        <taxon>Rhodospira</taxon>
    </lineage>
</organism>
<accession>A0A1G7AY79</accession>
<proteinExistence type="predicted"/>
<name>A0A1G7AY79_9PROT</name>
<dbReference type="AlphaFoldDB" id="A0A1G7AY79"/>
<reference evidence="1 2" key="1">
    <citation type="submission" date="2016-10" db="EMBL/GenBank/DDBJ databases">
        <authorList>
            <person name="de Groot N.N."/>
        </authorList>
    </citation>
    <scope>NUCLEOTIDE SEQUENCE [LARGE SCALE GENOMIC DNA]</scope>
    <source>
        <strain evidence="1 2">ATCC 700224</strain>
    </source>
</reference>
<gene>
    <name evidence="1" type="ORF">SAMN05421720_104144</name>
</gene>
<keyword evidence="2" id="KW-1185">Reference proteome</keyword>